<keyword evidence="3" id="KW-1185">Reference proteome</keyword>
<dbReference type="EMBL" id="BAWO01000055">
    <property type="protein sequence ID" value="GAJ40995.1"/>
    <property type="molecule type" value="Genomic_DNA"/>
</dbReference>
<dbReference type="Pfam" id="PF12822">
    <property type="entry name" value="ECF_trnsprt"/>
    <property type="match status" value="1"/>
</dbReference>
<dbReference type="Proteomes" id="UP000023561">
    <property type="component" value="Unassembled WGS sequence"/>
</dbReference>
<reference evidence="2 3" key="1">
    <citation type="submission" date="2014-04" db="EMBL/GenBank/DDBJ databases">
        <title>Whole genome shotgun sequence of Geobacillus caldoxylosilyticus NBRC 107762.</title>
        <authorList>
            <person name="Hosoyama A."/>
            <person name="Hosoyama Y."/>
            <person name="Katano-Makiyama Y."/>
            <person name="Tsuchikane K."/>
            <person name="Ohji S."/>
            <person name="Ichikawa N."/>
            <person name="Yamazoe A."/>
            <person name="Fujita N."/>
        </authorList>
    </citation>
    <scope>NUCLEOTIDE SEQUENCE [LARGE SCALE GENOMIC DNA]</scope>
    <source>
        <strain evidence="2 3">NBRC 107762</strain>
    </source>
</reference>
<dbReference type="GO" id="GO:0022857">
    <property type="term" value="F:transmembrane transporter activity"/>
    <property type="evidence" value="ECO:0007669"/>
    <property type="project" value="InterPro"/>
</dbReference>
<dbReference type="Gene3D" id="1.10.1760.20">
    <property type="match status" value="1"/>
</dbReference>
<proteinExistence type="predicted"/>
<evidence type="ECO:0008006" key="4">
    <source>
        <dbReference type="Google" id="ProtNLM"/>
    </source>
</evidence>
<keyword evidence="1" id="KW-1133">Transmembrane helix</keyword>
<feature type="transmembrane region" description="Helical" evidence="1">
    <location>
        <begin position="125"/>
        <end position="152"/>
    </location>
</feature>
<evidence type="ECO:0000313" key="2">
    <source>
        <dbReference type="EMBL" id="GAJ40995.1"/>
    </source>
</evidence>
<sequence length="165" mass="17487">MIGSRKRFAATIVLISLSVIGSLLKLPTSLGSIALDSAPALVAAAILGANSGALVAAFGHFISAFFAGFPLGAFHLLVAVEMAALVYGFAWLYQHKWKKAAFFFFFVGNAFLAPLPFALWMGKAFVLAIIPSLTAATAANIIVSSLVIPVLWKLTIMESEKMPRA</sequence>
<dbReference type="GeneID" id="301194203"/>
<feature type="transmembrane region" description="Helical" evidence="1">
    <location>
        <begin position="100"/>
        <end position="119"/>
    </location>
</feature>
<gene>
    <name evidence="2" type="ORF">GCA01S_055_00280</name>
</gene>
<keyword evidence="1" id="KW-0812">Transmembrane</keyword>
<evidence type="ECO:0000313" key="3">
    <source>
        <dbReference type="Proteomes" id="UP000023561"/>
    </source>
</evidence>
<evidence type="ECO:0000256" key="1">
    <source>
        <dbReference type="SAM" id="Phobius"/>
    </source>
</evidence>
<feature type="transmembrane region" description="Helical" evidence="1">
    <location>
        <begin position="60"/>
        <end position="93"/>
    </location>
</feature>
<dbReference type="OrthoDB" id="5431035at2"/>
<organism evidence="2 3">
    <name type="scientific">Parageobacillus caldoxylosilyticus NBRC 107762</name>
    <dbReference type="NCBI Taxonomy" id="1220594"/>
    <lineage>
        <taxon>Bacteria</taxon>
        <taxon>Bacillati</taxon>
        <taxon>Bacillota</taxon>
        <taxon>Bacilli</taxon>
        <taxon>Bacillales</taxon>
        <taxon>Anoxybacillaceae</taxon>
        <taxon>Saccharococcus</taxon>
    </lineage>
</organism>
<dbReference type="AlphaFoldDB" id="A0A023DI91"/>
<name>A0A023DI91_9BACL</name>
<accession>A0A023DI91</accession>
<comment type="caution">
    <text evidence="2">The sequence shown here is derived from an EMBL/GenBank/DDBJ whole genome shotgun (WGS) entry which is preliminary data.</text>
</comment>
<dbReference type="InterPro" id="IPR024529">
    <property type="entry name" value="ECF_trnsprt_substrate-spec"/>
</dbReference>
<protein>
    <recommendedName>
        <fullName evidence="4">ECF transporter S component</fullName>
    </recommendedName>
</protein>
<dbReference type="RefSeq" id="WP_017435336.1">
    <property type="nucleotide sequence ID" value="NZ_BAWO01000055.1"/>
</dbReference>
<keyword evidence="1" id="KW-0472">Membrane</keyword>